<name>A0A2U3PDX7_9MYCO</name>
<dbReference type="EMBL" id="FUEZ01000004">
    <property type="protein sequence ID" value="SPM41949.1"/>
    <property type="molecule type" value="Genomic_DNA"/>
</dbReference>
<organism evidence="1 2">
    <name type="scientific">Mycobacterium numidiamassiliense</name>
    <dbReference type="NCBI Taxonomy" id="1841861"/>
    <lineage>
        <taxon>Bacteria</taxon>
        <taxon>Bacillati</taxon>
        <taxon>Actinomycetota</taxon>
        <taxon>Actinomycetes</taxon>
        <taxon>Mycobacteriales</taxon>
        <taxon>Mycobacteriaceae</taxon>
        <taxon>Mycobacterium</taxon>
    </lineage>
</organism>
<dbReference type="Proteomes" id="UP000240424">
    <property type="component" value="Unassembled WGS sequence"/>
</dbReference>
<dbReference type="STRING" id="1841861.GCA_900157365_02486"/>
<sequence>MTSKIAVLFVHGVEIKDPHYADNAIKLLRAEYARACRGAQAAELEIEAAFWIPVVEPGLDKIVRASFGPGFTGWTRRLDDLVHRINNNSYLAMLPLVVSGLLGRVPGLSKAHWPTLRWAVTYFLGDVIAYQIAEGSDVNYEAIHARLDEALAALAQRAPDAPLCVIAHSLGTVIASDYFYDLQNSARKKSKKSAPASSAAVQRGETLTWFYTLGSPIALWMVRYPKFDAPIKLPGRTRSAAARKAAQWVNFHDPDDIIAYPLRTLNAHYADAVDSDQAVSVGPLILGNTPVSHVAYLNSRKVMRPIAQRLAMLSRPTK</sequence>
<evidence type="ECO:0000313" key="2">
    <source>
        <dbReference type="Proteomes" id="UP000240424"/>
    </source>
</evidence>
<dbReference type="RefSeq" id="WP_077080476.1">
    <property type="nucleotide sequence ID" value="NZ_FUEZ01000004.1"/>
</dbReference>
<dbReference type="InterPro" id="IPR029058">
    <property type="entry name" value="AB_hydrolase_fold"/>
</dbReference>
<keyword evidence="2" id="KW-1185">Reference proteome</keyword>
<gene>
    <name evidence="1" type="ORF">MNAB215_4166</name>
</gene>
<accession>A0A2U3PDX7</accession>
<proteinExistence type="predicted"/>
<dbReference type="SUPFAM" id="SSF53474">
    <property type="entry name" value="alpha/beta-Hydrolases"/>
    <property type="match status" value="1"/>
</dbReference>
<protein>
    <recommendedName>
        <fullName evidence="3">Alpha/beta hydrolase</fullName>
    </recommendedName>
</protein>
<dbReference type="OrthoDB" id="3483116at2"/>
<evidence type="ECO:0008006" key="3">
    <source>
        <dbReference type="Google" id="ProtNLM"/>
    </source>
</evidence>
<evidence type="ECO:0000313" key="1">
    <source>
        <dbReference type="EMBL" id="SPM41949.1"/>
    </source>
</evidence>
<dbReference type="Gene3D" id="3.40.50.1820">
    <property type="entry name" value="alpha/beta hydrolase"/>
    <property type="match status" value="1"/>
</dbReference>
<reference evidence="1 2" key="1">
    <citation type="submission" date="2017-01" db="EMBL/GenBank/DDBJ databases">
        <authorList>
            <consortium name="Urmite Genomes"/>
        </authorList>
    </citation>
    <scope>NUCLEOTIDE SEQUENCE [LARGE SCALE GENOMIC DNA]</scope>
    <source>
        <strain evidence="1 2">AB215</strain>
    </source>
</reference>
<dbReference type="AlphaFoldDB" id="A0A2U3PDX7"/>